<evidence type="ECO:0000256" key="1">
    <source>
        <dbReference type="SAM" id="MobiDB-lite"/>
    </source>
</evidence>
<dbReference type="OrthoDB" id="6710946at2759"/>
<comment type="caution">
    <text evidence="2">The sequence shown here is derived from an EMBL/GenBank/DDBJ whole genome shotgun (WGS) entry which is preliminary data.</text>
</comment>
<feature type="region of interest" description="Disordered" evidence="1">
    <location>
        <begin position="75"/>
        <end position="96"/>
    </location>
</feature>
<dbReference type="Gene3D" id="3.40.50.300">
    <property type="entry name" value="P-loop containing nucleotide triphosphate hydrolases"/>
    <property type="match status" value="1"/>
</dbReference>
<dbReference type="CDD" id="cd02019">
    <property type="entry name" value="NK"/>
    <property type="match status" value="1"/>
</dbReference>
<feature type="compositionally biased region" description="Low complexity" evidence="1">
    <location>
        <begin position="76"/>
        <end position="95"/>
    </location>
</feature>
<protein>
    <submittedName>
        <fullName evidence="2">Uncharacterized protein</fullName>
    </submittedName>
</protein>
<feature type="region of interest" description="Disordered" evidence="1">
    <location>
        <begin position="137"/>
        <end position="165"/>
    </location>
</feature>
<proteinExistence type="predicted"/>
<dbReference type="SUPFAM" id="SSF52540">
    <property type="entry name" value="P-loop containing nucleoside triphosphate hydrolases"/>
    <property type="match status" value="1"/>
</dbReference>
<organism evidence="2 3">
    <name type="scientific">Olpidium bornovanus</name>
    <dbReference type="NCBI Taxonomy" id="278681"/>
    <lineage>
        <taxon>Eukaryota</taxon>
        <taxon>Fungi</taxon>
        <taxon>Fungi incertae sedis</taxon>
        <taxon>Olpidiomycota</taxon>
        <taxon>Olpidiomycotina</taxon>
        <taxon>Olpidiomycetes</taxon>
        <taxon>Olpidiales</taxon>
        <taxon>Olpidiaceae</taxon>
        <taxon>Olpidium</taxon>
    </lineage>
</organism>
<evidence type="ECO:0000313" key="2">
    <source>
        <dbReference type="EMBL" id="KAG5457197.1"/>
    </source>
</evidence>
<feature type="compositionally biased region" description="Basic and acidic residues" evidence="1">
    <location>
        <begin position="26"/>
        <end position="41"/>
    </location>
</feature>
<dbReference type="Proteomes" id="UP000673691">
    <property type="component" value="Unassembled WGS sequence"/>
</dbReference>
<name>A0A8H7ZPV9_9FUNG</name>
<dbReference type="EMBL" id="JAEFCI010010472">
    <property type="protein sequence ID" value="KAG5457197.1"/>
    <property type="molecule type" value="Genomic_DNA"/>
</dbReference>
<sequence>MRPSTVETRRRTRRRAGETTAGQYDTLDHPGSHGVKKEEAGRVPQNPVPNSATGQQGDGGRSLTAQIRKRALHVVASSSPALSAARSRPSASSSLGRRRAMFVAVTGPMCSGKKTLARYLVERHGFEPVVLLPKAEEEEESCSAGGSQDGADETGSHARGLRPATDHAPGEFGGICCAPANVFSSFPALLDHVTARWQTNHVAWTLQDKADLLRAKSELVIVNHHDHIGSFHRALDHLDVTNPERLRPSWDT</sequence>
<evidence type="ECO:0000313" key="3">
    <source>
        <dbReference type="Proteomes" id="UP000673691"/>
    </source>
</evidence>
<keyword evidence="3" id="KW-1185">Reference proteome</keyword>
<reference evidence="2 3" key="1">
    <citation type="journal article" name="Sci. Rep.">
        <title>Genome-scale phylogenetic analyses confirm Olpidium as the closest living zoosporic fungus to the non-flagellated, terrestrial fungi.</title>
        <authorList>
            <person name="Chang Y."/>
            <person name="Rochon D."/>
            <person name="Sekimoto S."/>
            <person name="Wang Y."/>
            <person name="Chovatia M."/>
            <person name="Sandor L."/>
            <person name="Salamov A."/>
            <person name="Grigoriev I.V."/>
            <person name="Stajich J.E."/>
            <person name="Spatafora J.W."/>
        </authorList>
    </citation>
    <scope>NUCLEOTIDE SEQUENCE [LARGE SCALE GENOMIC DNA]</scope>
    <source>
        <strain evidence="2">S191</strain>
    </source>
</reference>
<dbReference type="InterPro" id="IPR027417">
    <property type="entry name" value="P-loop_NTPase"/>
</dbReference>
<accession>A0A8H7ZPV9</accession>
<gene>
    <name evidence="2" type="ORF">BJ554DRAFT_2853</name>
</gene>
<dbReference type="AlphaFoldDB" id="A0A8H7ZPV9"/>
<feature type="region of interest" description="Disordered" evidence="1">
    <location>
        <begin position="1"/>
        <end position="63"/>
    </location>
</feature>